<organism evidence="1">
    <name type="scientific">uncultured Phycisphaerae bacterium</name>
    <dbReference type="NCBI Taxonomy" id="904963"/>
    <lineage>
        <taxon>Bacteria</taxon>
        <taxon>Pseudomonadati</taxon>
        <taxon>Planctomycetota</taxon>
        <taxon>Phycisphaerae</taxon>
        <taxon>environmental samples</taxon>
    </lineage>
</organism>
<proteinExistence type="predicted"/>
<evidence type="ECO:0000313" key="1">
    <source>
        <dbReference type="EMBL" id="CAA9408573.1"/>
    </source>
</evidence>
<protein>
    <submittedName>
        <fullName evidence="1">Uncharacterized protein</fullName>
    </submittedName>
</protein>
<dbReference type="AlphaFoldDB" id="A0A6J4P7Z7"/>
<accession>A0A6J4P7Z7</accession>
<sequence>MVPHWLGRPSRRRRCVLYSLPHRYGTGRTAICAIPGRRPRGRPGTGGAT</sequence>
<name>A0A6J4P7Z7_9BACT</name>
<reference evidence="1" key="1">
    <citation type="submission" date="2020-02" db="EMBL/GenBank/DDBJ databases">
        <authorList>
            <person name="Meier V. D."/>
        </authorList>
    </citation>
    <scope>NUCLEOTIDE SEQUENCE</scope>
    <source>
        <strain evidence="1">AVDCRST_MAG64</strain>
    </source>
</reference>
<gene>
    <name evidence="1" type="ORF">AVDCRST_MAG64-2225</name>
</gene>
<dbReference type="EMBL" id="CADCUQ010000485">
    <property type="protein sequence ID" value="CAA9408573.1"/>
    <property type="molecule type" value="Genomic_DNA"/>
</dbReference>